<feature type="compositionally biased region" description="Acidic residues" evidence="1">
    <location>
        <begin position="848"/>
        <end position="862"/>
    </location>
</feature>
<dbReference type="Pfam" id="PF17919">
    <property type="entry name" value="RT_RNaseH_2"/>
    <property type="match status" value="1"/>
</dbReference>
<feature type="domain" description="Reverse transcriptase" evidence="2">
    <location>
        <begin position="1190"/>
        <end position="1324"/>
    </location>
</feature>
<gene>
    <name evidence="4" type="ORF">CBR_g22190</name>
</gene>
<evidence type="ECO:0000259" key="3">
    <source>
        <dbReference type="Pfam" id="PF17919"/>
    </source>
</evidence>
<feature type="region of interest" description="Disordered" evidence="1">
    <location>
        <begin position="681"/>
        <end position="720"/>
    </location>
</feature>
<dbReference type="PANTHER" id="PTHR33064">
    <property type="entry name" value="POL PROTEIN"/>
    <property type="match status" value="1"/>
</dbReference>
<feature type="compositionally biased region" description="Basic and acidic residues" evidence="1">
    <location>
        <begin position="2551"/>
        <end position="2565"/>
    </location>
</feature>
<dbReference type="InterPro" id="IPR041577">
    <property type="entry name" value="RT_RNaseH_2"/>
</dbReference>
<dbReference type="CDD" id="cd00303">
    <property type="entry name" value="retropepsin_like"/>
    <property type="match status" value="1"/>
</dbReference>
<feature type="region of interest" description="Disordered" evidence="1">
    <location>
        <begin position="1806"/>
        <end position="1847"/>
    </location>
</feature>
<dbReference type="InterPro" id="IPR043502">
    <property type="entry name" value="DNA/RNA_pol_sf"/>
</dbReference>
<feature type="compositionally biased region" description="Polar residues" evidence="1">
    <location>
        <begin position="551"/>
        <end position="560"/>
    </location>
</feature>
<evidence type="ECO:0000256" key="1">
    <source>
        <dbReference type="SAM" id="MobiDB-lite"/>
    </source>
</evidence>
<keyword evidence="5" id="KW-1185">Reference proteome</keyword>
<organism evidence="4 5">
    <name type="scientific">Chara braunii</name>
    <name type="common">Braun's stonewort</name>
    <dbReference type="NCBI Taxonomy" id="69332"/>
    <lineage>
        <taxon>Eukaryota</taxon>
        <taxon>Viridiplantae</taxon>
        <taxon>Streptophyta</taxon>
        <taxon>Charophyceae</taxon>
        <taxon>Charales</taxon>
        <taxon>Characeae</taxon>
        <taxon>Chara</taxon>
    </lineage>
</organism>
<feature type="compositionally biased region" description="Basic residues" evidence="1">
    <location>
        <begin position="386"/>
        <end position="396"/>
    </location>
</feature>
<name>A0A388L2H8_CHABU</name>
<feature type="domain" description="Reverse transcriptase" evidence="2">
    <location>
        <begin position="1"/>
        <end position="80"/>
    </location>
</feature>
<dbReference type="Pfam" id="PF00078">
    <property type="entry name" value="RVT_1"/>
    <property type="match status" value="2"/>
</dbReference>
<dbReference type="InterPro" id="IPR051320">
    <property type="entry name" value="Viral_Replic_Matur_Polypro"/>
</dbReference>
<feature type="compositionally biased region" description="Basic and acidic residues" evidence="1">
    <location>
        <begin position="689"/>
        <end position="704"/>
    </location>
</feature>
<dbReference type="EMBL" id="BFEA01000245">
    <property type="protein sequence ID" value="GBG76442.1"/>
    <property type="molecule type" value="Genomic_DNA"/>
</dbReference>
<dbReference type="CDD" id="cd01647">
    <property type="entry name" value="RT_LTR"/>
    <property type="match status" value="2"/>
</dbReference>
<feature type="compositionally biased region" description="Basic and acidic residues" evidence="1">
    <location>
        <begin position="605"/>
        <end position="627"/>
    </location>
</feature>
<feature type="region of interest" description="Disordered" evidence="1">
    <location>
        <begin position="485"/>
        <end position="574"/>
    </location>
</feature>
<evidence type="ECO:0000313" key="5">
    <source>
        <dbReference type="Proteomes" id="UP000265515"/>
    </source>
</evidence>
<dbReference type="InterPro" id="IPR000477">
    <property type="entry name" value="RT_dom"/>
</dbReference>
<dbReference type="Proteomes" id="UP000265515">
    <property type="component" value="Unassembled WGS sequence"/>
</dbReference>
<feature type="compositionally biased region" description="Basic and acidic residues" evidence="1">
    <location>
        <begin position="501"/>
        <end position="523"/>
    </location>
</feature>
<evidence type="ECO:0000313" key="4">
    <source>
        <dbReference type="EMBL" id="GBG76442.1"/>
    </source>
</evidence>
<protein>
    <recommendedName>
        <fullName evidence="6">Reverse transcriptase domain-containing protein</fullName>
    </recommendedName>
</protein>
<sequence>MPFSLTNAPTTFQAPLATEFRNLLDRFVLIYLGDILVYSRALDEHLAHLCTVLEMLRKAKYQASRAKCDVAQQEFEYLGHFVMPKASVRSQTKFRLSKNGRNPPSPRRFAPSWDWSGTINASSTDMHGSLHLFHDFSLRSQDATPMSDAGKQANAEGNKGVGIYSWTTEGPWMPEQVALARSRSMAGVERDLSELTMRDKARCIWNPLRDEEGWEEIAEGRVESVGTIVLSEQGWHLFCTTLAAGQNPMWLLGDAEARAWQAGESFANKGWDTVSSRVVMGGWKEFKPPGARIKTWVPEFMADWFGGFDHVTEVADTMERIHVNCTWLAGEFYRTSLKYGPFHGDRAREVLIILDIERNDRQEVAPGTKEAIIRREGNSKSEMAMRRARMPRRPVHPRPPTENGDGWEVSLPASDMIQGLDTEWRVVTLGRGQAFMMVECLWDSMRINRGPGDDLYTDLRVTGTVYLPELGWHMLGKEMATEEGIDDLQSGGNHGTNGNGERNKGSARDRESAKLEGTREDGKGASIGESSGETKGSKRGPQENREGGNDVRTNPRNSAGATPRKTKVLDTSHKLAEIEKRTAKFKAKLIEQMMAGDEEDLQDAGSREGRRAGQDEARYEGKDDSHKGMPGKKGRDKSDTPVEGTENAMTPPAIDNSTSRLPATPKITGTCDGLWSLRERVPGWFDPEGTPKTREKQRESKEGEGASADGEAGGSEDGLKKANFILEGNGQDRVNITTRRAGAEEKLIQDTVMEELAGTSTGQQETGVAKQEKVYGKPRKDEPVDKATAAKKKFRYQIPILTSPEIDGTLSKLLGTMVSVSFQTMLQASPRLLKGLRQLLTRKPVEVEEAPELQEQDTEEAEAPQGVSNLQSIPGGLGELEKAFADIRLSLPDREGGKVMRAPPATKLSFHALPVGKLKVQIGTHHTDALVDGGAEITLIRRDFATVTGCTVNKEVAGSIRGASGEIPFTGYVTKCAVRAGIRESIWSFQRMTVMEEMDHDVVLGRPWCANVEIIGMHLHDGTYMVYIEDPVTGRGELLRLLGTGGDPPKGKLATWSPTFEESARKGAFARMEGMRERVEIMIEEAFSKKKWIKMGLPVKKRRPEDESLEVTVAEKESEVELGASLPKPKEARNETSEVVLEIPDLLQLVKAIRYHKVGVDLTALARFEDGVRKGYCLNGKLVSIQPRVLESIYSLVDLYSGYDQLPLDARDRPYTAMHTPVGQLQMQVTRMGFTNAVAEAQRRMLAVAGDMFSEKCEPYIDDNPVKGARYKDETEVEPGVRKFVWDHLQDVKDLLQRFLVYNITASGPKSILAVLEVTILGFRCGAYRRRPDPAKTDKISQWPTPLRTTTEVRTFLGVVGFWRIFIKGFAKISEPIRTMIREGGTMDWTEDREEAAQTLKDILSSDQVTLAAPCFNDEVGRPFILETDGGPLAVGGVLIQRSEEGKERPIKFESRTLNSAERRYSQFKKEVLAILHCLKTFQAYLFGRWIGFIWQFDYKVERIVGLRNKADGLSRVCITPEGVEDAEPIDAFQEYEEGTLVVDNEMADPTITTGQLLIQTLEKDAPPVVAELREGPVTTVRRKEEKDSWGAEVGAREELMAMTVEGGRDAVMTLAEAWAWKECQYLVNLTREEQGADQNEQESFLIQMYEGVFKEIGLLLVGNKQPTEVSLEAREEVEKYVLRSGHLFKREEGMMPRRVVCGRSRQLDIIQAMHDGLAGGHRSSKGTLAKIVPLYFWPGMAGRPRRPWDRRELAPGAEQRVGRKGERGAEITVRRRDVRSTKGRHGTGRTKCRDHKELRRSVVPTGLGVGDHARPRDDVVSTGRSTRNRDDEEPGGFMSRDPSGRCKWQKTPVEGKEFFVHVLYTSRIMESVCFRSILEMAIDQFFSPDARALLSRIVIGWTYLSSLEAVLYKPASVFRDFTLDDWRRSCESLSSCPCFTKRFLPFHHPCTINMTQPFPSPSTHILSLDPDIFALPKLAELMSHGLNHIPPRPANPHAAFHEFFKAWRAVVSFLANRMLITSAMQSRASMFVSEELRAQLGFSHLRKHQDSSCIIETHAVKHEIDFLSKRLFIAGTDKAANTLSFVCIHLVRKLALERLNSVDFVPVSLTAGEILDDAASSLSRIIPNVPMGPRKLPYLMALYKHHKLAFRWLTNASFSFLTPVACLCDAVLKCLTPLVMARCKEITDGLRSFHGIDTSIWWAIESVQDYCFNLPDKVFSVFSADITRCFETIPIDASPDSLTAAVTFFVDIAFKTASSKCLGMFVKCRARWDGSFACSVVKTRGDTPSSTVFWLDPGEVIALTNWLVAHCFTTFGKQFWRQTSGIPMGLPCSPIWCTVYFFKYEYGLIMRLIDRKVAHFLPLFKHMSRYIDDLHAINNPFILKFLQDPPEDDDGIFALYPLHLIQIKNQTEVFELSPSGKIYGLKAQFLNVSIVVTSDSAGTFYTTKFDKRLALDFPVLGVEVMSAQAVKDVAEVSEVLLKGMTVDQDIVEVNENVLLKDVPEDVIHRRLEGSGCVAPVARGANRDGDVGKPTTEEGAGVHCTVARRRHGDERRRGRTEHDAGGKGGLSTMKEVNSQAIHRLKKCGAIGMNEEVRIQRHLELQEGLDRNNGGGVEASGEEESEEEQDEFGLAAYMRSRVENSSAILERGSVCVEKVFPQLRKKAWITTTDDILGEAVMTCDMIKEESGDVFGVVQSSARDEVREFGQATNDNINAVMTAVSLGETAHEVHRDGLPTDQDSILVGWHLELVSAIRPFSALMPPIVHYQITMLAIPADVLRHAHEATNGQAPFLIENLSFSDWATVVAVMQTRPHELADKIKELATNIAGVCKKSAIENREVNLIVAKAEKVILELHGYDTAHLDIAGQISSNERTKTFSDIYVSSIALTPAELEYFKRKEALRRDNTHFDISTVARDTTHKFGKNNPFLPLASSTWTEKVVQHVYNRLGKLDTFNYTAPIKVDTYMALIGLSSADIENCRTAAKNGTIHFPAGRAGFDADFPPLSKLEKGCEVNFTWLDHMLWYVIDNLDKLDPQAPSDKIRMREFQALLRTSWRKPILAQITFLFMREYMMKIVHLITQSRTITVEEILNFENCKDVPFVRKFTAALFPNVEDDDTNFEEVVKDVIHGGLECGGGVGESEGHHEELVVPEARTECGFAGVLLADADLVEAAAEVNLVEIVETNVFMSSMDEWMDVTMWRSVARSVAVSGAGVCLPVRLRAMLWTESMRMSDISMLNDWVMVGEEAVVAADEVLAADEVEGQ</sequence>
<dbReference type="InterPro" id="IPR043128">
    <property type="entry name" value="Rev_trsase/Diguanyl_cyclase"/>
</dbReference>
<feature type="domain" description="Reverse transcriptase/retrotransposon-derived protein RNase H-like" evidence="3">
    <location>
        <begin position="1389"/>
        <end position="1489"/>
    </location>
</feature>
<proteinExistence type="predicted"/>
<dbReference type="FunFam" id="3.10.20.370:FF:000001">
    <property type="entry name" value="Retrovirus-related Pol polyprotein from transposon 17.6-like protein"/>
    <property type="match status" value="1"/>
</dbReference>
<feature type="region of interest" description="Disordered" evidence="1">
    <location>
        <begin position="2606"/>
        <end position="2628"/>
    </location>
</feature>
<dbReference type="InterPro" id="IPR021109">
    <property type="entry name" value="Peptidase_aspartic_dom_sf"/>
</dbReference>
<evidence type="ECO:0008006" key="6">
    <source>
        <dbReference type="Google" id="ProtNLM"/>
    </source>
</evidence>
<feature type="region of interest" description="Disordered" evidence="1">
    <location>
        <begin position="2549"/>
        <end position="2571"/>
    </location>
</feature>
<evidence type="ECO:0000259" key="2">
    <source>
        <dbReference type="Pfam" id="PF00078"/>
    </source>
</evidence>
<dbReference type="SUPFAM" id="SSF50630">
    <property type="entry name" value="Acid proteases"/>
    <property type="match status" value="1"/>
</dbReference>
<dbReference type="Gene3D" id="3.10.10.10">
    <property type="entry name" value="HIV Type 1 Reverse Transcriptase, subunit A, domain 1"/>
    <property type="match status" value="1"/>
</dbReference>
<dbReference type="CDD" id="cd09274">
    <property type="entry name" value="RNase_HI_RT_Ty3"/>
    <property type="match status" value="1"/>
</dbReference>
<feature type="region of interest" description="Disordered" evidence="1">
    <location>
        <begin position="383"/>
        <end position="408"/>
    </location>
</feature>
<reference evidence="4 5" key="1">
    <citation type="journal article" date="2018" name="Cell">
        <title>The Chara Genome: Secondary Complexity and Implications for Plant Terrestrialization.</title>
        <authorList>
            <person name="Nishiyama T."/>
            <person name="Sakayama H."/>
            <person name="Vries J.D."/>
            <person name="Buschmann H."/>
            <person name="Saint-Marcoux D."/>
            <person name="Ullrich K.K."/>
            <person name="Haas F.B."/>
            <person name="Vanderstraeten L."/>
            <person name="Becker D."/>
            <person name="Lang D."/>
            <person name="Vosolsobe S."/>
            <person name="Rombauts S."/>
            <person name="Wilhelmsson P.K.I."/>
            <person name="Janitza P."/>
            <person name="Kern R."/>
            <person name="Heyl A."/>
            <person name="Rumpler F."/>
            <person name="Villalobos L.I.A.C."/>
            <person name="Clay J.M."/>
            <person name="Skokan R."/>
            <person name="Toyoda A."/>
            <person name="Suzuki Y."/>
            <person name="Kagoshima H."/>
            <person name="Schijlen E."/>
            <person name="Tajeshwar N."/>
            <person name="Catarino B."/>
            <person name="Hetherington A.J."/>
            <person name="Saltykova A."/>
            <person name="Bonnot C."/>
            <person name="Breuninger H."/>
            <person name="Symeonidi A."/>
            <person name="Radhakrishnan G.V."/>
            <person name="Van Nieuwerburgh F."/>
            <person name="Deforce D."/>
            <person name="Chang C."/>
            <person name="Karol K.G."/>
            <person name="Hedrich R."/>
            <person name="Ulvskov P."/>
            <person name="Glockner G."/>
            <person name="Delwiche C.F."/>
            <person name="Petrasek J."/>
            <person name="Van de Peer Y."/>
            <person name="Friml J."/>
            <person name="Beilby M."/>
            <person name="Dolan L."/>
            <person name="Kohara Y."/>
            <person name="Sugano S."/>
            <person name="Fujiyama A."/>
            <person name="Delaux P.-M."/>
            <person name="Quint M."/>
            <person name="TheiBen G."/>
            <person name="Hagemann M."/>
            <person name="Harholt J."/>
            <person name="Dunand C."/>
            <person name="Zachgo S."/>
            <person name="Langdale J."/>
            <person name="Maumus F."/>
            <person name="Straeten D.V.D."/>
            <person name="Gould S.B."/>
            <person name="Rensing S.A."/>
        </authorList>
    </citation>
    <scope>NUCLEOTIDE SEQUENCE [LARGE SCALE GENOMIC DNA]</scope>
    <source>
        <strain evidence="4 5">S276</strain>
    </source>
</reference>
<dbReference type="PANTHER" id="PTHR33064:SF37">
    <property type="entry name" value="RIBONUCLEASE H"/>
    <property type="match status" value="1"/>
</dbReference>
<accession>A0A388L2H8</accession>
<feature type="compositionally biased region" description="Basic and acidic residues" evidence="1">
    <location>
        <begin position="540"/>
        <end position="549"/>
    </location>
</feature>
<dbReference type="Gene3D" id="1.10.340.70">
    <property type="match status" value="1"/>
</dbReference>
<dbReference type="Gene3D" id="2.40.70.10">
    <property type="entry name" value="Acid Proteases"/>
    <property type="match status" value="1"/>
</dbReference>
<feature type="region of interest" description="Disordered" evidence="1">
    <location>
        <begin position="596"/>
        <end position="669"/>
    </location>
</feature>
<feature type="compositionally biased region" description="Acidic residues" evidence="1">
    <location>
        <begin position="2619"/>
        <end position="2628"/>
    </location>
</feature>
<dbReference type="Gramene" id="GBG76442">
    <property type="protein sequence ID" value="GBG76442"/>
    <property type="gene ID" value="CBR_g22190"/>
</dbReference>
<comment type="caution">
    <text evidence="4">The sequence shown here is derived from an EMBL/GenBank/DDBJ whole genome shotgun (WGS) entry which is preliminary data.</text>
</comment>
<dbReference type="Gene3D" id="3.30.70.270">
    <property type="match status" value="3"/>
</dbReference>
<dbReference type="SUPFAM" id="SSF56672">
    <property type="entry name" value="DNA/RNA polymerases"/>
    <property type="match status" value="2"/>
</dbReference>
<feature type="region of interest" description="Disordered" evidence="1">
    <location>
        <begin position="848"/>
        <end position="872"/>
    </location>
</feature>